<name>A0A5C3M3Y3_9AGAR</name>
<evidence type="ECO:0000256" key="9">
    <source>
        <dbReference type="ARBA" id="ARBA00023002"/>
    </source>
</evidence>
<dbReference type="STRING" id="68775.A0A5C3M3Y3"/>
<evidence type="ECO:0000313" key="16">
    <source>
        <dbReference type="EMBL" id="TFK35801.1"/>
    </source>
</evidence>
<dbReference type="InterPro" id="IPR017972">
    <property type="entry name" value="Cyt_P450_CS"/>
</dbReference>
<dbReference type="SUPFAM" id="SSF48264">
    <property type="entry name" value="Cytochrome P450"/>
    <property type="match status" value="1"/>
</dbReference>
<feature type="transmembrane region" description="Helical" evidence="15">
    <location>
        <begin position="7"/>
        <end position="27"/>
    </location>
</feature>
<dbReference type="InterPro" id="IPR050121">
    <property type="entry name" value="Cytochrome_P450_monoxygenase"/>
</dbReference>
<dbReference type="PRINTS" id="PR00463">
    <property type="entry name" value="EP450I"/>
</dbReference>
<accession>A0A5C3M3Y3</accession>
<dbReference type="EMBL" id="ML213618">
    <property type="protein sequence ID" value="TFK35801.1"/>
    <property type="molecule type" value="Genomic_DNA"/>
</dbReference>
<feature type="transmembrane region" description="Helical" evidence="15">
    <location>
        <begin position="33"/>
        <end position="55"/>
    </location>
</feature>
<keyword evidence="8 15" id="KW-1133">Transmembrane helix</keyword>
<comment type="subcellular location">
    <subcellularLocation>
        <location evidence="2">Membrane</location>
    </subcellularLocation>
</comment>
<keyword evidence="9 14" id="KW-0560">Oxidoreductase</keyword>
<comment type="pathway">
    <text evidence="3">Secondary metabolite biosynthesis; terpenoid biosynthesis.</text>
</comment>
<protein>
    <submittedName>
        <fullName evidence="16">Cytochrome P450</fullName>
    </submittedName>
</protein>
<sequence>MPALLYWGYNLLRSSAISLCLLLVLFYTIRRLFYPPAALHHLPCVPILPLLLSYARKESDDIRIKNLILPYALSKGEGIVLVYAIGMWVVHILDIKVIKDVAEDLGNWPKSALPPDMLFVRLVGDSNVVISNGETWKKHSTILQRALNQNLPIEQFTILCHKLFKKMGEGGVLKWDDLTMKFALDAVGTSVLGYDFDAIENDRSPFLEQYVRVMEGIASPLHLLWPRLEALFPRYELIHRIDALVRHFQEILEYKQVNKGNDLLTYMLEEPSLTQKEYRDNMQVTRAIYISYRVAFFIAGHDTTAGAMASLVYYLAKYPEYQEEARREALEALGEEEPNFANLAKMPFVNACIKEALRINSPVANTAPRTSRVGSTVKTLTGKTYYIPADTTALINLISIHANASHWDDVDTFNPDRFINDNQAKGDATTWIPFSRGPRQCPARNFAMYELRTVAALLLQNWEWTLPSGSPHFIGVKNSFSPFALSSPKDLHINFMKRSYHV</sequence>
<evidence type="ECO:0000256" key="14">
    <source>
        <dbReference type="RuleBase" id="RU000461"/>
    </source>
</evidence>
<keyword evidence="17" id="KW-1185">Reference proteome</keyword>
<evidence type="ECO:0000256" key="2">
    <source>
        <dbReference type="ARBA" id="ARBA00004370"/>
    </source>
</evidence>
<evidence type="ECO:0000256" key="15">
    <source>
        <dbReference type="SAM" id="Phobius"/>
    </source>
</evidence>
<evidence type="ECO:0000256" key="1">
    <source>
        <dbReference type="ARBA" id="ARBA00001971"/>
    </source>
</evidence>
<dbReference type="Pfam" id="PF00067">
    <property type="entry name" value="p450"/>
    <property type="match status" value="1"/>
</dbReference>
<gene>
    <name evidence="16" type="ORF">BDQ12DRAFT_756676</name>
</gene>
<evidence type="ECO:0000256" key="8">
    <source>
        <dbReference type="ARBA" id="ARBA00022989"/>
    </source>
</evidence>
<dbReference type="AlphaFoldDB" id="A0A5C3M3Y3"/>
<dbReference type="Gene3D" id="1.10.630.10">
    <property type="entry name" value="Cytochrome P450"/>
    <property type="match status" value="1"/>
</dbReference>
<dbReference type="Proteomes" id="UP000308652">
    <property type="component" value="Unassembled WGS sequence"/>
</dbReference>
<dbReference type="PANTHER" id="PTHR24305:SF166">
    <property type="entry name" value="CYTOCHROME P450 12A4, MITOCHONDRIAL-RELATED"/>
    <property type="match status" value="1"/>
</dbReference>
<dbReference type="GO" id="GO:0005506">
    <property type="term" value="F:iron ion binding"/>
    <property type="evidence" value="ECO:0007669"/>
    <property type="project" value="InterPro"/>
</dbReference>
<evidence type="ECO:0000256" key="7">
    <source>
        <dbReference type="ARBA" id="ARBA00022723"/>
    </source>
</evidence>
<dbReference type="InterPro" id="IPR036396">
    <property type="entry name" value="Cyt_P450_sf"/>
</dbReference>
<feature type="binding site" description="axial binding residue" evidence="13">
    <location>
        <position position="441"/>
    </location>
    <ligand>
        <name>heme</name>
        <dbReference type="ChEBI" id="CHEBI:30413"/>
    </ligand>
    <ligandPart>
        <name>Fe</name>
        <dbReference type="ChEBI" id="CHEBI:18248"/>
    </ligandPart>
</feature>
<comment type="similarity">
    <text evidence="4 14">Belongs to the cytochrome P450 family.</text>
</comment>
<keyword evidence="12 15" id="KW-0472">Membrane</keyword>
<evidence type="ECO:0000256" key="10">
    <source>
        <dbReference type="ARBA" id="ARBA00023004"/>
    </source>
</evidence>
<dbReference type="GO" id="GO:0020037">
    <property type="term" value="F:heme binding"/>
    <property type="evidence" value="ECO:0007669"/>
    <property type="project" value="InterPro"/>
</dbReference>
<dbReference type="PANTHER" id="PTHR24305">
    <property type="entry name" value="CYTOCHROME P450"/>
    <property type="match status" value="1"/>
</dbReference>
<dbReference type="GO" id="GO:0016020">
    <property type="term" value="C:membrane"/>
    <property type="evidence" value="ECO:0007669"/>
    <property type="project" value="UniProtKB-SubCell"/>
</dbReference>
<organism evidence="16 17">
    <name type="scientific">Crucibulum laeve</name>
    <dbReference type="NCBI Taxonomy" id="68775"/>
    <lineage>
        <taxon>Eukaryota</taxon>
        <taxon>Fungi</taxon>
        <taxon>Dikarya</taxon>
        <taxon>Basidiomycota</taxon>
        <taxon>Agaricomycotina</taxon>
        <taxon>Agaricomycetes</taxon>
        <taxon>Agaricomycetidae</taxon>
        <taxon>Agaricales</taxon>
        <taxon>Agaricineae</taxon>
        <taxon>Nidulariaceae</taxon>
        <taxon>Crucibulum</taxon>
    </lineage>
</organism>
<evidence type="ECO:0000256" key="5">
    <source>
        <dbReference type="ARBA" id="ARBA00022617"/>
    </source>
</evidence>
<keyword evidence="7 13" id="KW-0479">Metal-binding</keyword>
<evidence type="ECO:0000256" key="12">
    <source>
        <dbReference type="ARBA" id="ARBA00023136"/>
    </source>
</evidence>
<proteinExistence type="inferred from homology"/>
<dbReference type="InterPro" id="IPR001128">
    <property type="entry name" value="Cyt_P450"/>
</dbReference>
<evidence type="ECO:0000313" key="17">
    <source>
        <dbReference type="Proteomes" id="UP000308652"/>
    </source>
</evidence>
<feature type="transmembrane region" description="Helical" evidence="15">
    <location>
        <begin position="67"/>
        <end position="90"/>
    </location>
</feature>
<dbReference type="GO" id="GO:0004497">
    <property type="term" value="F:monooxygenase activity"/>
    <property type="evidence" value="ECO:0007669"/>
    <property type="project" value="UniProtKB-KW"/>
</dbReference>
<keyword evidence="11 14" id="KW-0503">Monooxygenase</keyword>
<evidence type="ECO:0000256" key="4">
    <source>
        <dbReference type="ARBA" id="ARBA00010617"/>
    </source>
</evidence>
<evidence type="ECO:0000256" key="13">
    <source>
        <dbReference type="PIRSR" id="PIRSR602401-1"/>
    </source>
</evidence>
<keyword evidence="5 13" id="KW-0349">Heme</keyword>
<evidence type="ECO:0000256" key="6">
    <source>
        <dbReference type="ARBA" id="ARBA00022692"/>
    </source>
</evidence>
<dbReference type="InterPro" id="IPR002401">
    <property type="entry name" value="Cyt_P450_E_grp-I"/>
</dbReference>
<dbReference type="PROSITE" id="PS00086">
    <property type="entry name" value="CYTOCHROME_P450"/>
    <property type="match status" value="1"/>
</dbReference>
<evidence type="ECO:0000256" key="11">
    <source>
        <dbReference type="ARBA" id="ARBA00023033"/>
    </source>
</evidence>
<comment type="cofactor">
    <cofactor evidence="1 13">
        <name>heme</name>
        <dbReference type="ChEBI" id="CHEBI:30413"/>
    </cofactor>
</comment>
<dbReference type="GO" id="GO:0016705">
    <property type="term" value="F:oxidoreductase activity, acting on paired donors, with incorporation or reduction of molecular oxygen"/>
    <property type="evidence" value="ECO:0007669"/>
    <property type="project" value="InterPro"/>
</dbReference>
<dbReference type="OrthoDB" id="1470350at2759"/>
<evidence type="ECO:0000256" key="3">
    <source>
        <dbReference type="ARBA" id="ARBA00004721"/>
    </source>
</evidence>
<dbReference type="PRINTS" id="PR00385">
    <property type="entry name" value="P450"/>
</dbReference>
<reference evidence="16 17" key="1">
    <citation type="journal article" date="2019" name="Nat. Ecol. Evol.">
        <title>Megaphylogeny resolves global patterns of mushroom evolution.</title>
        <authorList>
            <person name="Varga T."/>
            <person name="Krizsan K."/>
            <person name="Foldi C."/>
            <person name="Dima B."/>
            <person name="Sanchez-Garcia M."/>
            <person name="Sanchez-Ramirez S."/>
            <person name="Szollosi G.J."/>
            <person name="Szarkandi J.G."/>
            <person name="Papp V."/>
            <person name="Albert L."/>
            <person name="Andreopoulos W."/>
            <person name="Angelini C."/>
            <person name="Antonin V."/>
            <person name="Barry K.W."/>
            <person name="Bougher N.L."/>
            <person name="Buchanan P."/>
            <person name="Buyck B."/>
            <person name="Bense V."/>
            <person name="Catcheside P."/>
            <person name="Chovatia M."/>
            <person name="Cooper J."/>
            <person name="Damon W."/>
            <person name="Desjardin D."/>
            <person name="Finy P."/>
            <person name="Geml J."/>
            <person name="Haridas S."/>
            <person name="Hughes K."/>
            <person name="Justo A."/>
            <person name="Karasinski D."/>
            <person name="Kautmanova I."/>
            <person name="Kiss B."/>
            <person name="Kocsube S."/>
            <person name="Kotiranta H."/>
            <person name="LaButti K.M."/>
            <person name="Lechner B.E."/>
            <person name="Liimatainen K."/>
            <person name="Lipzen A."/>
            <person name="Lukacs Z."/>
            <person name="Mihaltcheva S."/>
            <person name="Morgado L.N."/>
            <person name="Niskanen T."/>
            <person name="Noordeloos M.E."/>
            <person name="Ohm R.A."/>
            <person name="Ortiz-Santana B."/>
            <person name="Ovrebo C."/>
            <person name="Racz N."/>
            <person name="Riley R."/>
            <person name="Savchenko A."/>
            <person name="Shiryaev A."/>
            <person name="Soop K."/>
            <person name="Spirin V."/>
            <person name="Szebenyi C."/>
            <person name="Tomsovsky M."/>
            <person name="Tulloss R.E."/>
            <person name="Uehling J."/>
            <person name="Grigoriev I.V."/>
            <person name="Vagvolgyi C."/>
            <person name="Papp T."/>
            <person name="Martin F.M."/>
            <person name="Miettinen O."/>
            <person name="Hibbett D.S."/>
            <person name="Nagy L.G."/>
        </authorList>
    </citation>
    <scope>NUCLEOTIDE SEQUENCE [LARGE SCALE GENOMIC DNA]</scope>
    <source>
        <strain evidence="16 17">CBS 166.37</strain>
    </source>
</reference>
<keyword evidence="6 15" id="KW-0812">Transmembrane</keyword>
<keyword evidence="10 13" id="KW-0408">Iron</keyword>